<dbReference type="InterPro" id="IPR004843">
    <property type="entry name" value="Calcineurin-like_PHP"/>
</dbReference>
<dbReference type="GO" id="GO:0016787">
    <property type="term" value="F:hydrolase activity"/>
    <property type="evidence" value="ECO:0007669"/>
    <property type="project" value="UniProtKB-KW"/>
</dbReference>
<dbReference type="InterPro" id="IPR029052">
    <property type="entry name" value="Metallo-depent_PP-like"/>
</dbReference>
<evidence type="ECO:0000313" key="6">
    <source>
        <dbReference type="EMBL" id="PSV88296.1"/>
    </source>
</evidence>
<dbReference type="Gene3D" id="3.60.21.10">
    <property type="match status" value="1"/>
</dbReference>
<accession>A0A2T3M819</accession>
<name>A0A2T3M819_PHOLE</name>
<comment type="caution">
    <text evidence="6">The sequence shown here is derived from an EMBL/GenBank/DDBJ whole genome shotgun (WGS) entry which is preliminary data.</text>
</comment>
<keyword evidence="1" id="KW-0479">Metal-binding</keyword>
<evidence type="ECO:0000259" key="5">
    <source>
        <dbReference type="Pfam" id="PF00149"/>
    </source>
</evidence>
<dbReference type="Pfam" id="PF00149">
    <property type="entry name" value="Metallophos"/>
    <property type="match status" value="1"/>
</dbReference>
<gene>
    <name evidence="6" type="ORF">CTM89_15160</name>
</gene>
<feature type="domain" description="Calcineurin-like phosphoesterase" evidence="5">
    <location>
        <begin position="5"/>
        <end position="186"/>
    </location>
</feature>
<protein>
    <submittedName>
        <fullName evidence="6">Phosphoesterase</fullName>
    </submittedName>
</protein>
<keyword evidence="3" id="KW-0408">Iron</keyword>
<dbReference type="GO" id="GO:0046872">
    <property type="term" value="F:metal ion binding"/>
    <property type="evidence" value="ECO:0007669"/>
    <property type="project" value="UniProtKB-KW"/>
</dbReference>
<organism evidence="6 7">
    <name type="scientific">Photobacterium leiognathi</name>
    <dbReference type="NCBI Taxonomy" id="553611"/>
    <lineage>
        <taxon>Bacteria</taxon>
        <taxon>Pseudomonadati</taxon>
        <taxon>Pseudomonadota</taxon>
        <taxon>Gammaproteobacteria</taxon>
        <taxon>Vibrionales</taxon>
        <taxon>Vibrionaceae</taxon>
        <taxon>Photobacterium</taxon>
    </lineage>
</organism>
<evidence type="ECO:0000256" key="4">
    <source>
        <dbReference type="ARBA" id="ARBA00025742"/>
    </source>
</evidence>
<evidence type="ECO:0000256" key="1">
    <source>
        <dbReference type="ARBA" id="ARBA00022723"/>
    </source>
</evidence>
<evidence type="ECO:0000256" key="2">
    <source>
        <dbReference type="ARBA" id="ARBA00022801"/>
    </source>
</evidence>
<dbReference type="OrthoDB" id="9784378at2"/>
<dbReference type="Proteomes" id="UP000240410">
    <property type="component" value="Unassembled WGS sequence"/>
</dbReference>
<dbReference type="AlphaFoldDB" id="A0A2T3M819"/>
<dbReference type="EMBL" id="PYOJ01000019">
    <property type="protein sequence ID" value="PSV88296.1"/>
    <property type="molecule type" value="Genomic_DNA"/>
</dbReference>
<comment type="similarity">
    <text evidence="4">Belongs to the cyclic nucleotide phosphodiesterase class-III family.</text>
</comment>
<dbReference type="InterPro" id="IPR050884">
    <property type="entry name" value="CNP_phosphodiesterase-III"/>
</dbReference>
<evidence type="ECO:0000313" key="7">
    <source>
        <dbReference type="Proteomes" id="UP000240410"/>
    </source>
</evidence>
<dbReference type="PANTHER" id="PTHR42988:SF2">
    <property type="entry name" value="CYCLIC NUCLEOTIDE PHOSPHODIESTERASE CBUA0032-RELATED"/>
    <property type="match status" value="1"/>
</dbReference>
<dbReference type="SUPFAM" id="SSF56300">
    <property type="entry name" value="Metallo-dependent phosphatases"/>
    <property type="match status" value="1"/>
</dbReference>
<keyword evidence="2" id="KW-0378">Hydrolase</keyword>
<sequence length="241" mass="27833">MMFEFLIISDCHYDSKNHQSLALLNRALEYVKKCNKIDKLFILGDICNEPTECNYIDFERQFLMRGINKDIYALAGNHDNLELMKSSFKNIRVEEDVKFSNFNIVMIDSSKKPFSKMPLGSGRVNETDINRIKDITESSILIIHHPVLEVGSEKFKSIAIENRYDVERAVLNNKNIKYILCGHGHSFMKSRKNNLIQYMSPSTAYGFDHKDNIKLVKTASTGLLKVSVHQDELFIKEVLFN</sequence>
<evidence type="ECO:0000256" key="3">
    <source>
        <dbReference type="ARBA" id="ARBA00023004"/>
    </source>
</evidence>
<reference evidence="6 7" key="1">
    <citation type="submission" date="2018-03" db="EMBL/GenBank/DDBJ databases">
        <title>Whole genome sequencing of Histamine producing bacteria.</title>
        <authorList>
            <person name="Butler K."/>
        </authorList>
    </citation>
    <scope>NUCLEOTIDE SEQUENCE [LARGE SCALE GENOMIC DNA]</scope>
    <source>
        <strain evidence="6 7">ATCC 33979</strain>
    </source>
</reference>
<proteinExistence type="inferred from homology"/>
<dbReference type="PANTHER" id="PTHR42988">
    <property type="entry name" value="PHOSPHOHYDROLASE"/>
    <property type="match status" value="1"/>
</dbReference>